<evidence type="ECO:0000256" key="3">
    <source>
        <dbReference type="ARBA" id="ARBA00022980"/>
    </source>
</evidence>
<dbReference type="InterPro" id="IPR047865">
    <property type="entry name" value="Ribosomal_uL10_bac_type"/>
</dbReference>
<keyword evidence="4 6" id="KW-0687">Ribonucleoprotein</keyword>
<name>A0A521DU28_SACCC</name>
<dbReference type="GO" id="GO:0006412">
    <property type="term" value="P:translation"/>
    <property type="evidence" value="ECO:0007669"/>
    <property type="project" value="UniProtKB-UniRule"/>
</dbReference>
<evidence type="ECO:0000256" key="2">
    <source>
        <dbReference type="ARBA" id="ARBA00008889"/>
    </source>
</evidence>
<dbReference type="RefSeq" id="WP_142533874.1">
    <property type="nucleotide sequence ID" value="NZ_FXTB01000006.1"/>
</dbReference>
<evidence type="ECO:0000313" key="8">
    <source>
        <dbReference type="Proteomes" id="UP000319040"/>
    </source>
</evidence>
<dbReference type="InterPro" id="IPR043141">
    <property type="entry name" value="Ribosomal_uL10-like_sf"/>
</dbReference>
<dbReference type="OrthoDB" id="1523686at2"/>
<dbReference type="InterPro" id="IPR001790">
    <property type="entry name" value="Ribosomal_uL10"/>
</dbReference>
<organism evidence="7 8">
    <name type="scientific">Saccharicrinis carchari</name>
    <dbReference type="NCBI Taxonomy" id="1168039"/>
    <lineage>
        <taxon>Bacteria</taxon>
        <taxon>Pseudomonadati</taxon>
        <taxon>Bacteroidota</taxon>
        <taxon>Bacteroidia</taxon>
        <taxon>Marinilabiliales</taxon>
        <taxon>Marinilabiliaceae</taxon>
        <taxon>Saccharicrinis</taxon>
    </lineage>
</organism>
<keyword evidence="8" id="KW-1185">Reference proteome</keyword>
<protein>
    <recommendedName>
        <fullName evidence="5 6">Large ribosomal subunit protein uL10</fullName>
    </recommendedName>
</protein>
<evidence type="ECO:0000256" key="4">
    <source>
        <dbReference type="ARBA" id="ARBA00023274"/>
    </source>
</evidence>
<dbReference type="Gene3D" id="3.30.70.1730">
    <property type="match status" value="1"/>
</dbReference>
<dbReference type="AlphaFoldDB" id="A0A521DU28"/>
<dbReference type="PANTHER" id="PTHR11560">
    <property type="entry name" value="39S RIBOSOMAL PROTEIN L10, MITOCHONDRIAL"/>
    <property type="match status" value="1"/>
</dbReference>
<comment type="similarity">
    <text evidence="2 6">Belongs to the universal ribosomal protein uL10 family.</text>
</comment>
<comment type="subunit">
    <text evidence="6">Part of the ribosomal stalk of the 50S ribosomal subunit. The N-terminus interacts with L11 and the large rRNA to form the base of the stalk. The C-terminus forms an elongated spine to which L12 dimers bind in a sequential fashion forming a multimeric L10(L12)X complex.</text>
</comment>
<reference evidence="7 8" key="1">
    <citation type="submission" date="2017-05" db="EMBL/GenBank/DDBJ databases">
        <authorList>
            <person name="Varghese N."/>
            <person name="Submissions S."/>
        </authorList>
    </citation>
    <scope>NUCLEOTIDE SEQUENCE [LARGE SCALE GENOMIC DNA]</scope>
    <source>
        <strain evidence="7 8">DSM 27040</strain>
    </source>
</reference>
<dbReference type="Pfam" id="PF00466">
    <property type="entry name" value="Ribosomal_L10"/>
    <property type="match status" value="1"/>
</dbReference>
<dbReference type="GO" id="GO:1990904">
    <property type="term" value="C:ribonucleoprotein complex"/>
    <property type="evidence" value="ECO:0007669"/>
    <property type="project" value="UniProtKB-KW"/>
</dbReference>
<evidence type="ECO:0000256" key="6">
    <source>
        <dbReference type="HAMAP-Rule" id="MF_00362"/>
    </source>
</evidence>
<keyword evidence="6" id="KW-0694">RNA-binding</keyword>
<dbReference type="Proteomes" id="UP000319040">
    <property type="component" value="Unassembled WGS sequence"/>
</dbReference>
<dbReference type="SUPFAM" id="SSF160369">
    <property type="entry name" value="Ribosomal protein L10-like"/>
    <property type="match status" value="1"/>
</dbReference>
<keyword evidence="6" id="KW-0699">rRNA-binding</keyword>
<dbReference type="CDD" id="cd05797">
    <property type="entry name" value="Ribosomal_L10"/>
    <property type="match status" value="1"/>
</dbReference>
<keyword evidence="3 6" id="KW-0689">Ribosomal protein</keyword>
<evidence type="ECO:0000313" key="7">
    <source>
        <dbReference type="EMBL" id="SMO75216.1"/>
    </source>
</evidence>
<dbReference type="GO" id="GO:0070180">
    <property type="term" value="F:large ribosomal subunit rRNA binding"/>
    <property type="evidence" value="ECO:0007669"/>
    <property type="project" value="UniProtKB-UniRule"/>
</dbReference>
<evidence type="ECO:0000256" key="5">
    <source>
        <dbReference type="ARBA" id="ARBA00035202"/>
    </source>
</evidence>
<gene>
    <name evidence="6" type="primary">rplJ</name>
    <name evidence="7" type="ORF">SAMN06265379_106169</name>
</gene>
<evidence type="ECO:0000256" key="1">
    <source>
        <dbReference type="ARBA" id="ARBA00002633"/>
    </source>
</evidence>
<sequence>MKKEDKSLLVKELTQTIAEYNHFYVVDAGGMNSGKTSALRRLCFNKEVKMMVVKNTLFVKALEELDGDYAELYDALKGSSAIFFSNTGNVPAKLIKEFSKANKKPVLKGAFVEESIYLGPEYLETLVNIKSKEELVGDIIALLQSPAKNVISALQSGGSTIHGVLKTLSEKE</sequence>
<dbReference type="EMBL" id="FXTB01000006">
    <property type="protein sequence ID" value="SMO75216.1"/>
    <property type="molecule type" value="Genomic_DNA"/>
</dbReference>
<proteinExistence type="inferred from homology"/>
<accession>A0A521DU28</accession>
<dbReference type="GO" id="GO:0005840">
    <property type="term" value="C:ribosome"/>
    <property type="evidence" value="ECO:0007669"/>
    <property type="project" value="UniProtKB-KW"/>
</dbReference>
<dbReference type="NCBIfam" id="NF000955">
    <property type="entry name" value="PRK00099.1-1"/>
    <property type="match status" value="1"/>
</dbReference>
<dbReference type="HAMAP" id="MF_00362">
    <property type="entry name" value="Ribosomal_uL10"/>
    <property type="match status" value="1"/>
</dbReference>
<dbReference type="InterPro" id="IPR022973">
    <property type="entry name" value="Ribosomal_uL10_bac"/>
</dbReference>
<comment type="function">
    <text evidence="1 6">Forms part of the ribosomal stalk, playing a central role in the interaction of the ribosome with GTP-bound translation factors.</text>
</comment>